<accession>A0A3A2ZVT1</accession>
<gene>
    <name evidence="4" type="ORF">PHISCL_00473</name>
</gene>
<feature type="domain" description="CPAF-like PDZ" evidence="3">
    <location>
        <begin position="154"/>
        <end position="276"/>
    </location>
</feature>
<dbReference type="PANTHER" id="PTHR37049">
    <property type="entry name" value="PEPTIDASE S41 FAMILY PROTEIN"/>
    <property type="match status" value="1"/>
</dbReference>
<dbReference type="SUPFAM" id="SSF52096">
    <property type="entry name" value="ClpP/crotonase"/>
    <property type="match status" value="1"/>
</dbReference>
<dbReference type="STRING" id="2070753.A0A3A2ZVT1"/>
<reference evidence="5" key="1">
    <citation type="submission" date="2017-02" db="EMBL/GenBank/DDBJ databases">
        <authorList>
            <person name="Tafer H."/>
            <person name="Lopandic K."/>
        </authorList>
    </citation>
    <scope>NUCLEOTIDE SEQUENCE [LARGE SCALE GENOMIC DNA]</scope>
    <source>
        <strain evidence="5">CBS 366.77</strain>
    </source>
</reference>
<feature type="signal peptide" evidence="1">
    <location>
        <begin position="1"/>
        <end position="16"/>
    </location>
</feature>
<evidence type="ECO:0000313" key="5">
    <source>
        <dbReference type="Proteomes" id="UP000266188"/>
    </source>
</evidence>
<evidence type="ECO:0000313" key="4">
    <source>
        <dbReference type="EMBL" id="RJE27232.1"/>
    </source>
</evidence>
<proteinExistence type="predicted"/>
<evidence type="ECO:0000259" key="2">
    <source>
        <dbReference type="Pfam" id="PF03572"/>
    </source>
</evidence>
<dbReference type="Proteomes" id="UP000266188">
    <property type="component" value="Unassembled WGS sequence"/>
</dbReference>
<dbReference type="GO" id="GO:0008236">
    <property type="term" value="F:serine-type peptidase activity"/>
    <property type="evidence" value="ECO:0007669"/>
    <property type="project" value="InterPro"/>
</dbReference>
<evidence type="ECO:0000259" key="3">
    <source>
        <dbReference type="Pfam" id="PF23658"/>
    </source>
</evidence>
<evidence type="ECO:0000256" key="1">
    <source>
        <dbReference type="SAM" id="SignalP"/>
    </source>
</evidence>
<name>A0A3A2ZVT1_9EURO</name>
<dbReference type="InterPro" id="IPR056186">
    <property type="entry name" value="PDZ_CPAF-rel"/>
</dbReference>
<keyword evidence="1" id="KW-0732">Signal</keyword>
<dbReference type="Pfam" id="PF23658">
    <property type="entry name" value="PDZ_CPAF_rel"/>
    <property type="match status" value="1"/>
</dbReference>
<sequence>MRLLGSALALAALAAAQSSGQTSPSPAPAVPQANNQEPCALANGAWNESSDGKIPAKLAYDCLSSIPVAVEQDSTLIDQLKLIWQWQSDIGYYKNPPSSFELGPVDLMAELDKIKEALPNFNSEYDAQLAIQQLTTRTGNFHFNYLPDILQVFSFMRSASVSTVSDDGKSVPKTYLSSDLAVKDKDDSVDISPIAEINGENVQEYLYYAATREQYRNLDTKYNSLMHKGYSAADDNTQALGGFTLPSYAADYWGATTNFTFINGTEKSFNNIAMVSDLEGVTSAKTFFDKFCTGGMYGVNGTQSIAKGAQSLTKRQSIPNSFYPEPVIEDSNGAVAGYFMKDEAVSEVAVLKIFTFDPGDEKGEDEFQSVVKQFLHRCKEAGMKRLVIDLRENGGGSTQLLLDTFMQLFPTEMPFSIQRSRAHEAAKRIGDAWNTIYNNQEVNDKYQKLISGDVYFEPYTRFFKYDHYLDMDGETFTSWKQFYGPHAENGDLFMTPMRYNLSNSDRVAVLSGDFKFENPPAGSQAFKAEDIVMLTDGMCGSACASFHESLKNIAGVQAIVVGGAPRLGPMETIGGSKGGEVVGYADVANMTQDMHSLAKPLGLKGLEHPSIVNSAYPETVLTRAGDGGSRLQVQDQLRKDDETHTPLHFIYEAADCRIFYTRETLLHPEAMWKAAWTANTDRTKCVEGSTMQASSISGGYIPAGPEGN</sequence>
<keyword evidence="5" id="KW-1185">Reference proteome</keyword>
<dbReference type="Pfam" id="PF03572">
    <property type="entry name" value="Peptidase_S41"/>
    <property type="match status" value="1"/>
</dbReference>
<feature type="chain" id="PRO_5017423417" evidence="1">
    <location>
        <begin position="17"/>
        <end position="708"/>
    </location>
</feature>
<comment type="caution">
    <text evidence="4">The sequence shown here is derived from an EMBL/GenBank/DDBJ whole genome shotgun (WGS) entry which is preliminary data.</text>
</comment>
<dbReference type="InterPro" id="IPR052766">
    <property type="entry name" value="S41A_metabolite_peptidase"/>
</dbReference>
<organism evidence="4 5">
    <name type="scientific">Aspergillus sclerotialis</name>
    <dbReference type="NCBI Taxonomy" id="2070753"/>
    <lineage>
        <taxon>Eukaryota</taxon>
        <taxon>Fungi</taxon>
        <taxon>Dikarya</taxon>
        <taxon>Ascomycota</taxon>
        <taxon>Pezizomycotina</taxon>
        <taxon>Eurotiomycetes</taxon>
        <taxon>Eurotiomycetidae</taxon>
        <taxon>Eurotiales</taxon>
        <taxon>Aspergillaceae</taxon>
        <taxon>Aspergillus</taxon>
        <taxon>Aspergillus subgen. Polypaecilum</taxon>
    </lineage>
</organism>
<dbReference type="PANTHER" id="PTHR37049:SF4">
    <property type="entry name" value="RHODANESE DOMAIN-CONTAINING PROTEIN"/>
    <property type="match status" value="1"/>
</dbReference>
<dbReference type="InterPro" id="IPR005151">
    <property type="entry name" value="Tail-specific_protease"/>
</dbReference>
<dbReference type="GO" id="GO:0006508">
    <property type="term" value="P:proteolysis"/>
    <property type="evidence" value="ECO:0007669"/>
    <property type="project" value="InterPro"/>
</dbReference>
<dbReference type="EMBL" id="MVGC01000007">
    <property type="protein sequence ID" value="RJE27232.1"/>
    <property type="molecule type" value="Genomic_DNA"/>
</dbReference>
<dbReference type="AlphaFoldDB" id="A0A3A2ZVT1"/>
<protein>
    <submittedName>
        <fullName evidence="4">Peptidase family S41</fullName>
    </submittedName>
</protein>
<dbReference type="Gene3D" id="3.90.226.10">
    <property type="entry name" value="2-enoyl-CoA Hydratase, Chain A, domain 1"/>
    <property type="match status" value="1"/>
</dbReference>
<dbReference type="OrthoDB" id="27214at2759"/>
<feature type="domain" description="Tail specific protease" evidence="2">
    <location>
        <begin position="348"/>
        <end position="554"/>
    </location>
</feature>
<dbReference type="InterPro" id="IPR029045">
    <property type="entry name" value="ClpP/crotonase-like_dom_sf"/>
</dbReference>